<keyword evidence="1 7" id="KW-0489">Methyltransferase</keyword>
<keyword evidence="8" id="KW-1185">Reference proteome</keyword>
<evidence type="ECO:0000256" key="1">
    <source>
        <dbReference type="ARBA" id="ARBA00022603"/>
    </source>
</evidence>
<accession>A0A6A6H387</accession>
<reference evidence="7" key="1">
    <citation type="journal article" date="2020" name="Stud. Mycol.">
        <title>101 Dothideomycetes genomes: a test case for predicting lifestyles and emergence of pathogens.</title>
        <authorList>
            <person name="Haridas S."/>
            <person name="Albert R."/>
            <person name="Binder M."/>
            <person name="Bloem J."/>
            <person name="Labutti K."/>
            <person name="Salamov A."/>
            <person name="Andreopoulos B."/>
            <person name="Baker S."/>
            <person name="Barry K."/>
            <person name="Bills G."/>
            <person name="Bluhm B."/>
            <person name="Cannon C."/>
            <person name="Castanera R."/>
            <person name="Culley D."/>
            <person name="Daum C."/>
            <person name="Ezra D."/>
            <person name="Gonzalez J."/>
            <person name="Henrissat B."/>
            <person name="Kuo A."/>
            <person name="Liang C."/>
            <person name="Lipzen A."/>
            <person name="Lutzoni F."/>
            <person name="Magnuson J."/>
            <person name="Mondo S."/>
            <person name="Nolan M."/>
            <person name="Ohm R."/>
            <person name="Pangilinan J."/>
            <person name="Park H.-J."/>
            <person name="Ramirez L."/>
            <person name="Alfaro M."/>
            <person name="Sun H."/>
            <person name="Tritt A."/>
            <person name="Yoshinaga Y."/>
            <person name="Zwiers L.-H."/>
            <person name="Turgeon B."/>
            <person name="Goodwin S."/>
            <person name="Spatafora J."/>
            <person name="Crous P."/>
            <person name="Grigoriev I."/>
        </authorList>
    </citation>
    <scope>NUCLEOTIDE SEQUENCE</scope>
    <source>
        <strain evidence="7">Tuck. ex Michener</strain>
    </source>
</reference>
<evidence type="ECO:0000256" key="4">
    <source>
        <dbReference type="PIRSR" id="PIRSR005739-1"/>
    </source>
</evidence>
<evidence type="ECO:0000256" key="2">
    <source>
        <dbReference type="ARBA" id="ARBA00022679"/>
    </source>
</evidence>
<dbReference type="PROSITE" id="PS51683">
    <property type="entry name" value="SAM_OMT_II"/>
    <property type="match status" value="1"/>
</dbReference>
<dbReference type="SUPFAM" id="SSF53335">
    <property type="entry name" value="S-adenosyl-L-methionine-dependent methyltransferases"/>
    <property type="match status" value="1"/>
</dbReference>
<dbReference type="Pfam" id="PF08100">
    <property type="entry name" value="Dimerisation"/>
    <property type="match status" value="1"/>
</dbReference>
<proteinExistence type="predicted"/>
<evidence type="ECO:0000256" key="3">
    <source>
        <dbReference type="ARBA" id="ARBA00022691"/>
    </source>
</evidence>
<evidence type="ECO:0000313" key="8">
    <source>
        <dbReference type="Proteomes" id="UP000800092"/>
    </source>
</evidence>
<feature type="domain" description="O-methyltransferase dimerisation" evidence="6">
    <location>
        <begin position="65"/>
        <end position="121"/>
    </location>
</feature>
<dbReference type="PANTHER" id="PTHR43712:SF1">
    <property type="entry name" value="HYPOTHETICAL O-METHYLTRANSFERASE (EUROFUNG)-RELATED"/>
    <property type="match status" value="1"/>
</dbReference>
<name>A0A6A6H387_VIRVR</name>
<feature type="domain" description="O-methyltransferase C-terminal" evidence="5">
    <location>
        <begin position="239"/>
        <end position="382"/>
    </location>
</feature>
<dbReference type="InterPro" id="IPR001077">
    <property type="entry name" value="COMT_C"/>
</dbReference>
<evidence type="ECO:0000313" key="7">
    <source>
        <dbReference type="EMBL" id="KAF2232288.1"/>
    </source>
</evidence>
<gene>
    <name evidence="7" type="ORF">EV356DRAFT_550141</name>
</gene>
<dbReference type="Proteomes" id="UP000800092">
    <property type="component" value="Unassembled WGS sequence"/>
</dbReference>
<keyword evidence="2 7" id="KW-0808">Transferase</keyword>
<dbReference type="GO" id="GO:0046983">
    <property type="term" value="F:protein dimerization activity"/>
    <property type="evidence" value="ECO:0007669"/>
    <property type="project" value="InterPro"/>
</dbReference>
<sequence length="403" mass="45100">MAHSTNDSKNVAQLLSRIQSISASSSNILQDQVTRASLLQLSRELTASLEQPDELISNIAFSQGRCMAVRVADDLKLYDLLVEHGSLTAQEMVEITGAELLLIVRIMRALVSMGLAGQSDKTTYFPIPGTKQMTLPSVRAGVKLPSFEQGFPICAAAPAYFKANGYQLPKTMTDGPFQFAFNTKDECFPYWSKQPGVMEGFNTFMQGLFGTPLRLRWIDWFPMDKVALEGYREDISDFVFVDVGGGKGHEGEAVVRKFPDVKGRFAVEDLPFVINNITNLDSRVERLPYDFREEQPIKGARIYFLQNILHNWADSVCQSILARLREAMKPNYSKLLIANIILPEMHAPLRQVGLDMAMLFLHSGSQRSEPEWSSLLDRAGFRVVKFWHPPGDGDGIVEAELKS</sequence>
<dbReference type="EMBL" id="ML991817">
    <property type="protein sequence ID" value="KAF2232288.1"/>
    <property type="molecule type" value="Genomic_DNA"/>
</dbReference>
<dbReference type="PANTHER" id="PTHR43712">
    <property type="entry name" value="PUTATIVE (AFU_ORTHOLOGUE AFUA_4G14580)-RELATED"/>
    <property type="match status" value="1"/>
</dbReference>
<dbReference type="AlphaFoldDB" id="A0A6A6H387"/>
<dbReference type="InterPro" id="IPR036390">
    <property type="entry name" value="WH_DNA-bd_sf"/>
</dbReference>
<feature type="active site" description="Proton acceptor" evidence="4">
    <location>
        <position position="310"/>
    </location>
</feature>
<keyword evidence="3" id="KW-0949">S-adenosyl-L-methionine</keyword>
<evidence type="ECO:0000259" key="6">
    <source>
        <dbReference type="Pfam" id="PF08100"/>
    </source>
</evidence>
<dbReference type="InterPro" id="IPR029063">
    <property type="entry name" value="SAM-dependent_MTases_sf"/>
</dbReference>
<dbReference type="InterPro" id="IPR012967">
    <property type="entry name" value="COMT_dimerisation"/>
</dbReference>
<dbReference type="GO" id="GO:0032259">
    <property type="term" value="P:methylation"/>
    <property type="evidence" value="ECO:0007669"/>
    <property type="project" value="UniProtKB-KW"/>
</dbReference>
<organism evidence="7 8">
    <name type="scientific">Viridothelium virens</name>
    <name type="common">Speckled blister lichen</name>
    <name type="synonym">Trypethelium virens</name>
    <dbReference type="NCBI Taxonomy" id="1048519"/>
    <lineage>
        <taxon>Eukaryota</taxon>
        <taxon>Fungi</taxon>
        <taxon>Dikarya</taxon>
        <taxon>Ascomycota</taxon>
        <taxon>Pezizomycotina</taxon>
        <taxon>Dothideomycetes</taxon>
        <taxon>Dothideomycetes incertae sedis</taxon>
        <taxon>Trypetheliales</taxon>
        <taxon>Trypetheliaceae</taxon>
        <taxon>Viridothelium</taxon>
    </lineage>
</organism>
<dbReference type="InterPro" id="IPR036388">
    <property type="entry name" value="WH-like_DNA-bd_sf"/>
</dbReference>
<dbReference type="GO" id="GO:0008171">
    <property type="term" value="F:O-methyltransferase activity"/>
    <property type="evidence" value="ECO:0007669"/>
    <property type="project" value="InterPro"/>
</dbReference>
<dbReference type="Gene3D" id="3.40.50.150">
    <property type="entry name" value="Vaccinia Virus protein VP39"/>
    <property type="match status" value="1"/>
</dbReference>
<dbReference type="PIRSF" id="PIRSF005739">
    <property type="entry name" value="O-mtase"/>
    <property type="match status" value="1"/>
</dbReference>
<dbReference type="Gene3D" id="1.10.10.10">
    <property type="entry name" value="Winged helix-like DNA-binding domain superfamily/Winged helix DNA-binding domain"/>
    <property type="match status" value="1"/>
</dbReference>
<dbReference type="OrthoDB" id="3340390at2759"/>
<protein>
    <submittedName>
        <fullName evidence="7">Sterigmatocystin 8-O-methyltransferase</fullName>
    </submittedName>
</protein>
<dbReference type="Pfam" id="PF00891">
    <property type="entry name" value="Methyltransf_2"/>
    <property type="match status" value="1"/>
</dbReference>
<dbReference type="InterPro" id="IPR016461">
    <property type="entry name" value="COMT-like"/>
</dbReference>
<dbReference type="SUPFAM" id="SSF46785">
    <property type="entry name" value="Winged helix' DNA-binding domain"/>
    <property type="match status" value="1"/>
</dbReference>
<evidence type="ECO:0000259" key="5">
    <source>
        <dbReference type="Pfam" id="PF00891"/>
    </source>
</evidence>